<sequence length="418" mass="47052">MPPAALVCLVEGLPRLVKLDLAHSQCDKGVLSALASCRQLQELDISWCDKLSLASLPHLAYDCTQESFTCQALEKLDAYGLGGKGNQFSALAFMLLALSHLKHLGHKCVSKAVVMIHKRQFKNARLPRGFPSLTELTELVISTQMNEGRSTFALPLLEIDKVDQSCLPVVRAMCPLLASVKVQIKDNSALAPNFFPWHSLTHLDLRCRKDSPRDLRDLLPVTAFLGAQLQSLAIHNFSFVEEFSFHALLCHCPKLQDLKVSFFSPPKPRHDRQPDIGATDLDFSLPFEFPQLSNFFLEYSKKQSPLPRYHAKVLRQCIVALMIQSPCLKRLNLTRLPFSLDQVFKEVLKPSGAALQQLCELSLVQVMISKDTIHLLLSLENPLNFLVLKRCPGINEKEYEELQNITFSKGLDLNIDWQ</sequence>
<keyword evidence="2" id="KW-1185">Reference proteome</keyword>
<reference evidence="1 2" key="1">
    <citation type="journal article" date="2022" name="Gigascience">
        <title>A chromosome-level genome assembly and annotation of the desert horned lizard, Phrynosoma platyrhinos, provides insight into chromosomal rearrangements among reptiles.</title>
        <authorList>
            <person name="Koochekian N."/>
            <person name="Ascanio A."/>
            <person name="Farleigh K."/>
            <person name="Card D.C."/>
            <person name="Schield D.R."/>
            <person name="Castoe T.A."/>
            <person name="Jezkova T."/>
        </authorList>
    </citation>
    <scope>NUCLEOTIDE SEQUENCE [LARGE SCALE GENOMIC DNA]</scope>
    <source>
        <strain evidence="1">NK-2021</strain>
    </source>
</reference>
<protein>
    <submittedName>
        <fullName evidence="1">Uncharacterized protein</fullName>
    </submittedName>
</protein>
<organism evidence="1 2">
    <name type="scientific">Phrynosoma platyrhinos</name>
    <name type="common">Desert horned lizard</name>
    <dbReference type="NCBI Taxonomy" id="52577"/>
    <lineage>
        <taxon>Eukaryota</taxon>
        <taxon>Metazoa</taxon>
        <taxon>Chordata</taxon>
        <taxon>Craniata</taxon>
        <taxon>Vertebrata</taxon>
        <taxon>Euteleostomi</taxon>
        <taxon>Lepidosauria</taxon>
        <taxon>Squamata</taxon>
        <taxon>Bifurcata</taxon>
        <taxon>Unidentata</taxon>
        <taxon>Episquamata</taxon>
        <taxon>Toxicofera</taxon>
        <taxon>Iguania</taxon>
        <taxon>Phrynosomatidae</taxon>
        <taxon>Phrynosomatinae</taxon>
        <taxon>Phrynosoma</taxon>
    </lineage>
</organism>
<comment type="caution">
    <text evidence="1">The sequence shown here is derived from an EMBL/GenBank/DDBJ whole genome shotgun (WGS) entry which is preliminary data.</text>
</comment>
<dbReference type="Proteomes" id="UP000826234">
    <property type="component" value="Unassembled WGS sequence"/>
</dbReference>
<gene>
    <name evidence="1" type="ORF">JD844_013504</name>
</gene>
<evidence type="ECO:0000313" key="2">
    <source>
        <dbReference type="Proteomes" id="UP000826234"/>
    </source>
</evidence>
<dbReference type="InterPro" id="IPR032675">
    <property type="entry name" value="LRR_dom_sf"/>
</dbReference>
<name>A0ABQ7TLD0_PHRPL</name>
<dbReference type="EMBL" id="JAIPUX010000439">
    <property type="protein sequence ID" value="KAH0630463.1"/>
    <property type="molecule type" value="Genomic_DNA"/>
</dbReference>
<proteinExistence type="predicted"/>
<evidence type="ECO:0000313" key="1">
    <source>
        <dbReference type="EMBL" id="KAH0630463.1"/>
    </source>
</evidence>
<dbReference type="Gene3D" id="3.80.10.10">
    <property type="entry name" value="Ribonuclease Inhibitor"/>
    <property type="match status" value="1"/>
</dbReference>
<dbReference type="PANTHER" id="PTHR13318">
    <property type="entry name" value="PARTNER OF PAIRED, ISOFORM B-RELATED"/>
    <property type="match status" value="1"/>
</dbReference>
<dbReference type="SUPFAM" id="SSF52047">
    <property type="entry name" value="RNI-like"/>
    <property type="match status" value="1"/>
</dbReference>
<accession>A0ABQ7TLD0</accession>